<proteinExistence type="predicted"/>
<keyword evidence="3" id="KW-1185">Reference proteome</keyword>
<dbReference type="Pfam" id="PF03883">
    <property type="entry name" value="H2O2_YaaD"/>
    <property type="match status" value="1"/>
</dbReference>
<dbReference type="EMBL" id="JBHUEA010000012">
    <property type="protein sequence ID" value="MFD1721671.1"/>
    <property type="molecule type" value="Genomic_DNA"/>
</dbReference>
<protein>
    <submittedName>
        <fullName evidence="2">YaaA family protein</fullName>
    </submittedName>
</protein>
<gene>
    <name evidence="2" type="ORF">ACFSBI_08920</name>
</gene>
<dbReference type="RefSeq" id="WP_377934123.1">
    <property type="nucleotide sequence ID" value="NZ_JBHUEA010000012.1"/>
</dbReference>
<dbReference type="PANTHER" id="PTHR30283">
    <property type="entry name" value="PEROXIDE STRESS RESPONSE PROTEIN YAAA"/>
    <property type="match status" value="1"/>
</dbReference>
<comment type="caution">
    <text evidence="2">The sequence shown here is derived from an EMBL/GenBank/DDBJ whole genome shotgun (WGS) entry which is preliminary data.</text>
</comment>
<evidence type="ECO:0000313" key="2">
    <source>
        <dbReference type="EMBL" id="MFD1721671.1"/>
    </source>
</evidence>
<accession>A0ABW4LDP7</accession>
<name>A0ABW4LDP7_9MICO</name>
<dbReference type="Proteomes" id="UP001597347">
    <property type="component" value="Unassembled WGS sequence"/>
</dbReference>
<dbReference type="InterPro" id="IPR005583">
    <property type="entry name" value="YaaA"/>
</dbReference>
<sequence>MLILLPPSETKSEGGDGALDPASLSFPSLRGRRRAAAAALRRVPLQDAPALLKLGRTNAHEAAWNRVLTSGPTRPAIERYTGVLYDGLDAASLDDGGRAWIERHVVIASALFGLLGAGDRIPRYRLSGSTALPGLSLKAHWRDAVADALAGTGEWVLDARSAAYAALGAAPVGSALLHVETAEGRALNHFNKHAKGALTRRLAETRAEVGSRDDLLAWAASAGVPLEPRGPADVVLRVEQAPLRR</sequence>
<reference evidence="3" key="1">
    <citation type="journal article" date="2019" name="Int. J. Syst. Evol. Microbiol.">
        <title>The Global Catalogue of Microorganisms (GCM) 10K type strain sequencing project: providing services to taxonomists for standard genome sequencing and annotation.</title>
        <authorList>
            <consortium name="The Broad Institute Genomics Platform"/>
            <consortium name="The Broad Institute Genome Sequencing Center for Infectious Disease"/>
            <person name="Wu L."/>
            <person name="Ma J."/>
        </authorList>
    </citation>
    <scope>NUCLEOTIDE SEQUENCE [LARGE SCALE GENOMIC DNA]</scope>
    <source>
        <strain evidence="3">CGMCC 1.12471</strain>
    </source>
</reference>
<feature type="region of interest" description="Disordered" evidence="1">
    <location>
        <begin position="1"/>
        <end position="20"/>
    </location>
</feature>
<evidence type="ECO:0000313" key="3">
    <source>
        <dbReference type="Proteomes" id="UP001597347"/>
    </source>
</evidence>
<evidence type="ECO:0000256" key="1">
    <source>
        <dbReference type="SAM" id="MobiDB-lite"/>
    </source>
</evidence>
<organism evidence="2 3">
    <name type="scientific">Amnibacterium endophyticum</name>
    <dbReference type="NCBI Taxonomy" id="2109337"/>
    <lineage>
        <taxon>Bacteria</taxon>
        <taxon>Bacillati</taxon>
        <taxon>Actinomycetota</taxon>
        <taxon>Actinomycetes</taxon>
        <taxon>Micrococcales</taxon>
        <taxon>Microbacteriaceae</taxon>
        <taxon>Amnibacterium</taxon>
    </lineage>
</organism>
<dbReference type="PANTHER" id="PTHR30283:SF4">
    <property type="entry name" value="PEROXIDE STRESS RESISTANCE PROTEIN YAAA"/>
    <property type="match status" value="1"/>
</dbReference>